<dbReference type="Pfam" id="PF01663">
    <property type="entry name" value="Phosphodiest"/>
    <property type="match status" value="1"/>
</dbReference>
<protein>
    <submittedName>
        <fullName evidence="1">Uncharacterized protein</fullName>
    </submittedName>
</protein>
<evidence type="ECO:0000313" key="1">
    <source>
        <dbReference type="EMBL" id="CAD7224211.1"/>
    </source>
</evidence>
<dbReference type="InterPro" id="IPR017850">
    <property type="entry name" value="Alkaline_phosphatase_core_sf"/>
</dbReference>
<dbReference type="EMBL" id="OB660329">
    <property type="protein sequence ID" value="CAD7224211.1"/>
    <property type="molecule type" value="Genomic_DNA"/>
</dbReference>
<organism evidence="1">
    <name type="scientific">Cyprideis torosa</name>
    <dbReference type="NCBI Taxonomy" id="163714"/>
    <lineage>
        <taxon>Eukaryota</taxon>
        <taxon>Metazoa</taxon>
        <taxon>Ecdysozoa</taxon>
        <taxon>Arthropoda</taxon>
        <taxon>Crustacea</taxon>
        <taxon>Oligostraca</taxon>
        <taxon>Ostracoda</taxon>
        <taxon>Podocopa</taxon>
        <taxon>Podocopida</taxon>
        <taxon>Cytherocopina</taxon>
        <taxon>Cytheroidea</taxon>
        <taxon>Cytherideidae</taxon>
        <taxon>Cyprideis</taxon>
    </lineage>
</organism>
<dbReference type="OrthoDB" id="415411at2759"/>
<dbReference type="Gene3D" id="3.40.720.10">
    <property type="entry name" value="Alkaline Phosphatase, subunit A"/>
    <property type="match status" value="1"/>
</dbReference>
<reference evidence="1" key="1">
    <citation type="submission" date="2020-11" db="EMBL/GenBank/DDBJ databases">
        <authorList>
            <person name="Tran Van P."/>
        </authorList>
    </citation>
    <scope>NUCLEOTIDE SEQUENCE</scope>
</reference>
<sequence>MRLRRKCSRRGAEEDLEIEENLPFDVGGYWATSPLCPPPPFLSPPPNPLGLQFRPPSRSKKRPLEPPLCLPPLCCDFNPRPSQCSVLSMLFCLLVLFSMTSALQEDDFFRFTTTTQKPKYAGNKLLMVVLNGFRWDYISRDMEHLPNFRRFIEEGSSAPWLNSVFPADGYPAWASIATGLWPEDHGIIGNYFYDSGKREVFELNNLTSTRRAHWWQRAQPIWVTATMANRDTSVYLFSRCDVPYKGYRIPDCIGYNGSMNDLRYFDRHLESAMEDFEQKDYAFSIVFNEYVGRLGRNHGPESNLTFQGVRRVDKVLGHLFTRLRQSHLRYKINIMIVSDHGMSTLRRMKIINMDDHLHKYNIQVVIGRGGYMNIIPVAGLEDRLMKSIRRGLSDVRIYSKKDIPDRLHWKKSPLILPDLILANEGVYLNALSDPRQFPRGPSYTSFVPRGVHGFDPSYGDMRTIFMGWGPDFYEGYETNPLEMPDIYLVISHLLSIPPINDHAGSWQRVKYMLVNDAPFSIHRVFFEGNHWRQWGIFFSLVFLPFHYAPTLVYL</sequence>
<gene>
    <name evidence="1" type="ORF">CTOB1V02_LOCUS2181</name>
</gene>
<dbReference type="PANTHER" id="PTHR10151:SF120">
    <property type="entry name" value="BIS(5'-ADENOSYL)-TRIPHOSPHATASE"/>
    <property type="match status" value="1"/>
</dbReference>
<dbReference type="InterPro" id="IPR002591">
    <property type="entry name" value="Phosphodiest/P_Trfase"/>
</dbReference>
<dbReference type="Gene3D" id="3.30.1360.180">
    <property type="match status" value="1"/>
</dbReference>
<name>A0A7R8ZLY8_9CRUS</name>
<dbReference type="AlphaFoldDB" id="A0A7R8ZLY8"/>
<dbReference type="GO" id="GO:0016787">
    <property type="term" value="F:hydrolase activity"/>
    <property type="evidence" value="ECO:0007669"/>
    <property type="project" value="UniProtKB-ARBA"/>
</dbReference>
<accession>A0A7R8ZLY8</accession>
<dbReference type="CDD" id="cd16018">
    <property type="entry name" value="Enpp"/>
    <property type="match status" value="1"/>
</dbReference>
<dbReference type="SUPFAM" id="SSF53649">
    <property type="entry name" value="Alkaline phosphatase-like"/>
    <property type="match status" value="1"/>
</dbReference>
<proteinExistence type="predicted"/>
<dbReference type="PANTHER" id="PTHR10151">
    <property type="entry name" value="ECTONUCLEOTIDE PYROPHOSPHATASE/PHOSPHODIESTERASE"/>
    <property type="match status" value="1"/>
</dbReference>